<evidence type="ECO:0000256" key="1">
    <source>
        <dbReference type="ARBA" id="ARBA00022737"/>
    </source>
</evidence>
<keyword evidence="7" id="KW-1185">Reference proteome</keyword>
<name>A0ABN9PJS4_9DINO</name>
<feature type="repeat" description="ANK" evidence="3">
    <location>
        <begin position="1"/>
        <end position="24"/>
    </location>
</feature>
<dbReference type="Gene3D" id="2.30.42.10">
    <property type="match status" value="2"/>
</dbReference>
<evidence type="ECO:0000313" key="6">
    <source>
        <dbReference type="EMBL" id="CAK0790585.1"/>
    </source>
</evidence>
<dbReference type="PROSITE" id="PS50088">
    <property type="entry name" value="ANK_REPEAT"/>
    <property type="match status" value="2"/>
</dbReference>
<dbReference type="SMART" id="SM00248">
    <property type="entry name" value="ANK"/>
    <property type="match status" value="3"/>
</dbReference>
<organism evidence="6 7">
    <name type="scientific">Prorocentrum cordatum</name>
    <dbReference type="NCBI Taxonomy" id="2364126"/>
    <lineage>
        <taxon>Eukaryota</taxon>
        <taxon>Sar</taxon>
        <taxon>Alveolata</taxon>
        <taxon>Dinophyceae</taxon>
        <taxon>Prorocentrales</taxon>
        <taxon>Prorocentraceae</taxon>
        <taxon>Prorocentrum</taxon>
    </lineage>
</organism>
<feature type="domain" description="PDZ" evidence="5">
    <location>
        <begin position="323"/>
        <end position="390"/>
    </location>
</feature>
<feature type="region of interest" description="Disordered" evidence="4">
    <location>
        <begin position="151"/>
        <end position="172"/>
    </location>
</feature>
<dbReference type="InterPro" id="IPR036034">
    <property type="entry name" value="PDZ_sf"/>
</dbReference>
<evidence type="ECO:0000256" key="2">
    <source>
        <dbReference type="ARBA" id="ARBA00023043"/>
    </source>
</evidence>
<dbReference type="Pfam" id="PF12796">
    <property type="entry name" value="Ank_2"/>
    <property type="match status" value="1"/>
</dbReference>
<comment type="caution">
    <text evidence="6">The sequence shown here is derived from an EMBL/GenBank/DDBJ whole genome shotgun (WGS) entry which is preliminary data.</text>
</comment>
<keyword evidence="1" id="KW-0677">Repeat</keyword>
<sequence length="409" mass="44144">ERRTLLHLAAQGGSEEVLEVLLQHPTAQRHLDARDSARRTPVHLAAAMGFDGCVQRLLEARAAMEKHDVDGSTPLLLATRFEWPDVVRLLLKVGSNPLDRNKCGQCSADLAVLKEDRELVPIILDVAQKRQPSGGWGALLHKFREKLASEGHEEVTDANLEGGGEAQSGAAGELSDVEIHLRSRSVSPAEPLFKGTIGSGVGCLAGPLMRRGPAAAPQLQTAAVRRHAFFPEGTARLGCEVEWRADQPRVAGVSANGQAERCGLKPADRIVEIASTRTSGKCRDELLPLLKVRPLMIKVDRDEPVGLDEPHVQILLSIGREFEELGLQLAKLGALPVVSRVEVDSDAWAAGLLEGDAILRVSGQLTTGLSRATMTSLVENRGEITIWRRPLGMDLATPWKEVQGPGCSE</sequence>
<dbReference type="InterPro" id="IPR002110">
    <property type="entry name" value="Ankyrin_rpt"/>
</dbReference>
<evidence type="ECO:0000313" key="7">
    <source>
        <dbReference type="Proteomes" id="UP001189429"/>
    </source>
</evidence>
<dbReference type="InterPro" id="IPR001478">
    <property type="entry name" value="PDZ"/>
</dbReference>
<feature type="domain" description="PDZ" evidence="5">
    <location>
        <begin position="235"/>
        <end position="303"/>
    </location>
</feature>
<gene>
    <name evidence="6" type="ORF">PCOR1329_LOCUS1839</name>
</gene>
<evidence type="ECO:0000256" key="3">
    <source>
        <dbReference type="PROSITE-ProRule" id="PRU00023"/>
    </source>
</evidence>
<feature type="non-terminal residue" evidence="6">
    <location>
        <position position="1"/>
    </location>
</feature>
<dbReference type="Gene3D" id="1.25.40.20">
    <property type="entry name" value="Ankyrin repeat-containing domain"/>
    <property type="match status" value="1"/>
</dbReference>
<dbReference type="PANTHER" id="PTHR24166:SF48">
    <property type="entry name" value="PROTEIN VAPYRIN"/>
    <property type="match status" value="1"/>
</dbReference>
<keyword evidence="2 3" id="KW-0040">ANK repeat</keyword>
<evidence type="ECO:0000259" key="5">
    <source>
        <dbReference type="SMART" id="SM00228"/>
    </source>
</evidence>
<dbReference type="InterPro" id="IPR036770">
    <property type="entry name" value="Ankyrin_rpt-contain_sf"/>
</dbReference>
<dbReference type="Proteomes" id="UP001189429">
    <property type="component" value="Unassembled WGS sequence"/>
</dbReference>
<dbReference type="EMBL" id="CAUYUJ010000447">
    <property type="protein sequence ID" value="CAK0790585.1"/>
    <property type="molecule type" value="Genomic_DNA"/>
</dbReference>
<accession>A0ABN9PJS4</accession>
<dbReference type="SMART" id="SM00228">
    <property type="entry name" value="PDZ"/>
    <property type="match status" value="2"/>
</dbReference>
<dbReference type="SUPFAM" id="SSF48403">
    <property type="entry name" value="Ankyrin repeat"/>
    <property type="match status" value="1"/>
</dbReference>
<dbReference type="SUPFAM" id="SSF50156">
    <property type="entry name" value="PDZ domain-like"/>
    <property type="match status" value="2"/>
</dbReference>
<feature type="repeat" description="ANK" evidence="3">
    <location>
        <begin position="70"/>
        <end position="102"/>
    </location>
</feature>
<protein>
    <recommendedName>
        <fullName evidence="5">PDZ domain-containing protein</fullName>
    </recommendedName>
</protein>
<dbReference type="PANTHER" id="PTHR24166">
    <property type="entry name" value="ROLLING PEBBLES, ISOFORM B"/>
    <property type="match status" value="1"/>
</dbReference>
<reference evidence="6" key="1">
    <citation type="submission" date="2023-10" db="EMBL/GenBank/DDBJ databases">
        <authorList>
            <person name="Chen Y."/>
            <person name="Shah S."/>
            <person name="Dougan E. K."/>
            <person name="Thang M."/>
            <person name="Chan C."/>
        </authorList>
    </citation>
    <scope>NUCLEOTIDE SEQUENCE [LARGE SCALE GENOMIC DNA]</scope>
</reference>
<dbReference type="PROSITE" id="PS50297">
    <property type="entry name" value="ANK_REP_REGION"/>
    <property type="match status" value="2"/>
</dbReference>
<evidence type="ECO:0000256" key="4">
    <source>
        <dbReference type="SAM" id="MobiDB-lite"/>
    </source>
</evidence>
<proteinExistence type="predicted"/>
<dbReference type="InterPro" id="IPR050889">
    <property type="entry name" value="Dendritic_Spine_Reg/Scaffold"/>
</dbReference>
<dbReference type="Pfam" id="PF00023">
    <property type="entry name" value="Ank"/>
    <property type="match status" value="1"/>
</dbReference>